<feature type="region of interest" description="Disordered" evidence="1">
    <location>
        <begin position="1"/>
        <end position="64"/>
    </location>
</feature>
<dbReference type="GO" id="GO:0005925">
    <property type="term" value="C:focal adhesion"/>
    <property type="evidence" value="ECO:0007669"/>
    <property type="project" value="TreeGrafter"/>
</dbReference>
<keyword evidence="3" id="KW-1185">Reference proteome</keyword>
<dbReference type="InterPro" id="IPR030072">
    <property type="entry name" value="XIRP1/XIRP2"/>
</dbReference>
<dbReference type="PANTHER" id="PTHR22591">
    <property type="entry name" value="XIN"/>
    <property type="match status" value="1"/>
</dbReference>
<reference evidence="3" key="1">
    <citation type="journal article" date="2013" name="Science">
        <title>Comparative analysis of bat genomes provides insight into the evolution of flight and immunity.</title>
        <authorList>
            <person name="Zhang G."/>
            <person name="Cowled C."/>
            <person name="Shi Z."/>
            <person name="Huang Z."/>
            <person name="Bishop-Lilly K.A."/>
            <person name="Fang X."/>
            <person name="Wynne J.W."/>
            <person name="Xiong Z."/>
            <person name="Baker M.L."/>
            <person name="Zhao W."/>
            <person name="Tachedjian M."/>
            <person name="Zhu Y."/>
            <person name="Zhou P."/>
            <person name="Jiang X."/>
            <person name="Ng J."/>
            <person name="Yang L."/>
            <person name="Wu L."/>
            <person name="Xiao J."/>
            <person name="Feng Y."/>
            <person name="Chen Y."/>
            <person name="Sun X."/>
            <person name="Zhang Y."/>
            <person name="Marsh G.A."/>
            <person name="Crameri G."/>
            <person name="Broder C.C."/>
            <person name="Frey K.G."/>
            <person name="Wang L.F."/>
            <person name="Wang J."/>
        </authorList>
    </citation>
    <scope>NUCLEOTIDE SEQUENCE [LARGE SCALE GENOMIC DNA]</scope>
</reference>
<feature type="compositionally biased region" description="Basic and acidic residues" evidence="1">
    <location>
        <begin position="24"/>
        <end position="50"/>
    </location>
</feature>
<feature type="compositionally biased region" description="Polar residues" evidence="1">
    <location>
        <begin position="10"/>
        <end position="23"/>
    </location>
</feature>
<evidence type="ECO:0000313" key="2">
    <source>
        <dbReference type="EMBL" id="ELK28178.1"/>
    </source>
</evidence>
<feature type="region of interest" description="Disordered" evidence="1">
    <location>
        <begin position="138"/>
        <end position="213"/>
    </location>
</feature>
<feature type="compositionally biased region" description="Polar residues" evidence="1">
    <location>
        <begin position="138"/>
        <end position="169"/>
    </location>
</feature>
<dbReference type="Proteomes" id="UP000010556">
    <property type="component" value="Unassembled WGS sequence"/>
</dbReference>
<feature type="non-terminal residue" evidence="2">
    <location>
        <position position="1"/>
    </location>
</feature>
<organism evidence="2 3">
    <name type="scientific">Myotis davidii</name>
    <name type="common">David's myotis</name>
    <dbReference type="NCBI Taxonomy" id="225400"/>
    <lineage>
        <taxon>Eukaryota</taxon>
        <taxon>Metazoa</taxon>
        <taxon>Chordata</taxon>
        <taxon>Craniata</taxon>
        <taxon>Vertebrata</taxon>
        <taxon>Euteleostomi</taxon>
        <taxon>Mammalia</taxon>
        <taxon>Eutheria</taxon>
        <taxon>Laurasiatheria</taxon>
        <taxon>Chiroptera</taxon>
        <taxon>Yangochiroptera</taxon>
        <taxon>Vespertilionidae</taxon>
        <taxon>Myotis</taxon>
    </lineage>
</organism>
<dbReference type="GO" id="GO:0051015">
    <property type="term" value="F:actin filament binding"/>
    <property type="evidence" value="ECO:0007669"/>
    <property type="project" value="TreeGrafter"/>
</dbReference>
<proteinExistence type="predicted"/>
<sequence>QEVEIERSLYSPTFKSHPGSQPEDSVKDSDKKSEETSFDKMSSESGHSHTYEVTVGPDKPAPEFAEDSAAWTEGVSDLQEVVPLKERMARYQAAVSKGDRHSFSANMMEEADMCTVPGGLARVKKQFEKDKIASSYNTFSQHQYQHQTTSEQAQNSGVKTEGASGQSSKGAIGGSGQSSEGAEGGSGRSSEGLGARCQRKTGAGRQGKGKPIA</sequence>
<accession>L5LRS5</accession>
<name>L5LRS5_MYODS</name>
<feature type="compositionally biased region" description="Gly residues" evidence="1">
    <location>
        <begin position="171"/>
        <end position="187"/>
    </location>
</feature>
<dbReference type="AlphaFoldDB" id="L5LRS5"/>
<dbReference type="GO" id="GO:0007015">
    <property type="term" value="P:actin filament organization"/>
    <property type="evidence" value="ECO:0007669"/>
    <property type="project" value="TreeGrafter"/>
</dbReference>
<dbReference type="EMBL" id="KB109552">
    <property type="protein sequence ID" value="ELK28178.1"/>
    <property type="molecule type" value="Genomic_DNA"/>
</dbReference>
<dbReference type="GO" id="GO:0001725">
    <property type="term" value="C:stress fiber"/>
    <property type="evidence" value="ECO:0007669"/>
    <property type="project" value="TreeGrafter"/>
</dbReference>
<dbReference type="PANTHER" id="PTHR22591:SF1">
    <property type="entry name" value="XIN ACTIN-BINDING REPEAT-CONTAINING PROTEIN 2"/>
    <property type="match status" value="1"/>
</dbReference>
<protein>
    <submittedName>
        <fullName evidence="2">Xin actin-binding repeat-containing protein 2</fullName>
    </submittedName>
</protein>
<gene>
    <name evidence="2" type="ORF">MDA_GLEAN10024234</name>
</gene>
<evidence type="ECO:0000313" key="3">
    <source>
        <dbReference type="Proteomes" id="UP000010556"/>
    </source>
</evidence>
<evidence type="ECO:0000256" key="1">
    <source>
        <dbReference type="SAM" id="MobiDB-lite"/>
    </source>
</evidence>